<gene>
    <name evidence="1" type="ORF">C2845_PM03G32120</name>
</gene>
<comment type="caution">
    <text evidence="1">The sequence shown here is derived from an EMBL/GenBank/DDBJ whole genome shotgun (WGS) entry which is preliminary data.</text>
</comment>
<dbReference type="InterPro" id="IPR011009">
    <property type="entry name" value="Kinase-like_dom_sf"/>
</dbReference>
<dbReference type="SUPFAM" id="SSF56112">
    <property type="entry name" value="Protein kinase-like (PK-like)"/>
    <property type="match status" value="1"/>
</dbReference>
<dbReference type="OrthoDB" id="5857966at2759"/>
<dbReference type="Proteomes" id="UP000275267">
    <property type="component" value="Unassembled WGS sequence"/>
</dbReference>
<dbReference type="GO" id="GO:0030246">
    <property type="term" value="F:carbohydrate binding"/>
    <property type="evidence" value="ECO:0007669"/>
    <property type="project" value="UniProtKB-KW"/>
</dbReference>
<sequence>MPGYIDPDFVNTRRRSRESDVYGVNIVLLETVTGRSPAATGDLVSPLLKCVLGIQRSGTVLEAADPRFRHESMSYQHG</sequence>
<reference evidence="2" key="1">
    <citation type="journal article" date="2019" name="Nat. Commun.">
        <title>The genome of broomcorn millet.</title>
        <authorList>
            <person name="Zou C."/>
            <person name="Miki D."/>
            <person name="Li D."/>
            <person name="Tang Q."/>
            <person name="Xiao L."/>
            <person name="Rajput S."/>
            <person name="Deng P."/>
            <person name="Jia W."/>
            <person name="Huang R."/>
            <person name="Zhang M."/>
            <person name="Sun Y."/>
            <person name="Hu J."/>
            <person name="Fu X."/>
            <person name="Schnable P.S."/>
            <person name="Li F."/>
            <person name="Zhang H."/>
            <person name="Feng B."/>
            <person name="Zhu X."/>
            <person name="Liu R."/>
            <person name="Schnable J.C."/>
            <person name="Zhu J.-K."/>
            <person name="Zhang H."/>
        </authorList>
    </citation>
    <scope>NUCLEOTIDE SEQUENCE [LARGE SCALE GENOMIC DNA]</scope>
</reference>
<evidence type="ECO:0000313" key="1">
    <source>
        <dbReference type="EMBL" id="RLN34045.1"/>
    </source>
</evidence>
<dbReference type="Gene3D" id="1.10.510.10">
    <property type="entry name" value="Transferase(Phosphotransferase) domain 1"/>
    <property type="match status" value="1"/>
</dbReference>
<keyword evidence="2" id="KW-1185">Reference proteome</keyword>
<organism evidence="1 2">
    <name type="scientific">Panicum miliaceum</name>
    <name type="common">Proso millet</name>
    <name type="synonym">Broomcorn millet</name>
    <dbReference type="NCBI Taxonomy" id="4540"/>
    <lineage>
        <taxon>Eukaryota</taxon>
        <taxon>Viridiplantae</taxon>
        <taxon>Streptophyta</taxon>
        <taxon>Embryophyta</taxon>
        <taxon>Tracheophyta</taxon>
        <taxon>Spermatophyta</taxon>
        <taxon>Magnoliopsida</taxon>
        <taxon>Liliopsida</taxon>
        <taxon>Poales</taxon>
        <taxon>Poaceae</taxon>
        <taxon>PACMAD clade</taxon>
        <taxon>Panicoideae</taxon>
        <taxon>Panicodae</taxon>
        <taxon>Paniceae</taxon>
        <taxon>Panicinae</taxon>
        <taxon>Panicum</taxon>
        <taxon>Panicum sect. Panicum</taxon>
    </lineage>
</organism>
<accession>A0A3L6T6Y3</accession>
<dbReference type="GO" id="GO:0016301">
    <property type="term" value="F:kinase activity"/>
    <property type="evidence" value="ECO:0007669"/>
    <property type="project" value="UniProtKB-KW"/>
</dbReference>
<protein>
    <submittedName>
        <fullName evidence="1">L-type lectin-domain containing receptor kinase IX.1-like</fullName>
    </submittedName>
</protein>
<proteinExistence type="predicted"/>
<name>A0A3L6T6Y3_PANMI</name>
<dbReference type="STRING" id="4540.A0A3L6T6Y3"/>
<dbReference type="EMBL" id="PQIB02000002">
    <property type="protein sequence ID" value="RLN34045.1"/>
    <property type="molecule type" value="Genomic_DNA"/>
</dbReference>
<dbReference type="AlphaFoldDB" id="A0A3L6T6Y3"/>
<evidence type="ECO:0000313" key="2">
    <source>
        <dbReference type="Proteomes" id="UP000275267"/>
    </source>
</evidence>